<gene>
    <name evidence="5" type="ORF">psyc5s11_41800</name>
</gene>
<name>A0ABN6J4J2_9CLOT</name>
<proteinExistence type="predicted"/>
<dbReference type="GO" id="GO:0016787">
    <property type="term" value="F:hydrolase activity"/>
    <property type="evidence" value="ECO:0007669"/>
    <property type="project" value="UniProtKB-KW"/>
</dbReference>
<dbReference type="Gene3D" id="3.40.710.10">
    <property type="entry name" value="DD-peptidase/beta-lactamase superfamily"/>
    <property type="match status" value="1"/>
</dbReference>
<protein>
    <submittedName>
        <fullName evidence="5">Serine hydrolase</fullName>
    </submittedName>
</protein>
<dbReference type="RefSeq" id="WP_224034405.1">
    <property type="nucleotide sequence ID" value="NZ_AP024849.1"/>
</dbReference>
<keyword evidence="3" id="KW-0732">Signal</keyword>
<dbReference type="Pfam" id="PF00144">
    <property type="entry name" value="Beta-lactamase"/>
    <property type="match status" value="1"/>
</dbReference>
<keyword evidence="6" id="KW-1185">Reference proteome</keyword>
<dbReference type="Proteomes" id="UP000824633">
    <property type="component" value="Chromosome"/>
</dbReference>
<evidence type="ECO:0000256" key="2">
    <source>
        <dbReference type="ARBA" id="ARBA00023136"/>
    </source>
</evidence>
<keyword evidence="2" id="KW-0472">Membrane</keyword>
<evidence type="ECO:0000256" key="3">
    <source>
        <dbReference type="SAM" id="SignalP"/>
    </source>
</evidence>
<keyword evidence="5" id="KW-0378">Hydrolase</keyword>
<dbReference type="PANTHER" id="PTHR46825:SF11">
    <property type="entry name" value="PENICILLIN-BINDING PROTEIN 4"/>
    <property type="match status" value="1"/>
</dbReference>
<evidence type="ECO:0000256" key="1">
    <source>
        <dbReference type="ARBA" id="ARBA00004370"/>
    </source>
</evidence>
<dbReference type="InterPro" id="IPR012338">
    <property type="entry name" value="Beta-lactam/transpept-like"/>
</dbReference>
<dbReference type="PROSITE" id="PS51257">
    <property type="entry name" value="PROKAR_LIPOPROTEIN"/>
    <property type="match status" value="1"/>
</dbReference>
<reference evidence="6" key="1">
    <citation type="submission" date="2021-07" db="EMBL/GenBank/DDBJ databases">
        <title>Complete genome sequencing of a Clostridium isolate.</title>
        <authorList>
            <person name="Ueki A."/>
            <person name="Tonouchi A."/>
        </authorList>
    </citation>
    <scope>NUCLEOTIDE SEQUENCE [LARGE SCALE GENOMIC DNA]</scope>
    <source>
        <strain evidence="6">C5S11</strain>
    </source>
</reference>
<dbReference type="EMBL" id="AP024849">
    <property type="protein sequence ID" value="BCZ48113.1"/>
    <property type="molecule type" value="Genomic_DNA"/>
</dbReference>
<dbReference type="InterPro" id="IPR001466">
    <property type="entry name" value="Beta-lactam-related"/>
</dbReference>
<comment type="subcellular location">
    <subcellularLocation>
        <location evidence="1">Membrane</location>
    </subcellularLocation>
</comment>
<evidence type="ECO:0000259" key="4">
    <source>
        <dbReference type="Pfam" id="PF00144"/>
    </source>
</evidence>
<accession>A0ABN6J4J2</accession>
<evidence type="ECO:0000313" key="5">
    <source>
        <dbReference type="EMBL" id="BCZ48113.1"/>
    </source>
</evidence>
<evidence type="ECO:0000313" key="6">
    <source>
        <dbReference type="Proteomes" id="UP000824633"/>
    </source>
</evidence>
<dbReference type="InterPro" id="IPR050491">
    <property type="entry name" value="AmpC-like"/>
</dbReference>
<sequence>MIKITVLKIITLICTFTILLTGCASNQRTSVQESTQANYKEIQSKLIKSMNDYSKKDGFSGTILIAKDDDILLDRGYGMADYENNIANTSHTVFEIASLTKQFTATAILMLQENKLLNVQDTLNKYISDYPNGDKIKIYNLLTHTSGIPDSRKIIDSLESGRHTYTHDELIEVFKNKQLNFDPGTSYEYSNSNYILLGDIIEKVSKMKYEDYIQKNILIPLKMNETGFLSNQSTIKNKATGYSVIWENTNKYTKAIDCESSLPYSAGEICSTVEDLYRWESALFAGKLIKKESLDEMFTPYLNNYGYGWFINKDSEGDKLIFHDGSLPGYTTFIERNADKKYVVIILSNKEFNKSVHSIQVGLSQLLENS</sequence>
<dbReference type="SUPFAM" id="SSF56601">
    <property type="entry name" value="beta-lactamase/transpeptidase-like"/>
    <property type="match status" value="1"/>
</dbReference>
<organism evidence="5 6">
    <name type="scientific">Clostridium gelidum</name>
    <dbReference type="NCBI Taxonomy" id="704125"/>
    <lineage>
        <taxon>Bacteria</taxon>
        <taxon>Bacillati</taxon>
        <taxon>Bacillota</taxon>
        <taxon>Clostridia</taxon>
        <taxon>Eubacteriales</taxon>
        <taxon>Clostridiaceae</taxon>
        <taxon>Clostridium</taxon>
    </lineage>
</organism>
<feature type="domain" description="Beta-lactamase-related" evidence="4">
    <location>
        <begin position="62"/>
        <end position="353"/>
    </location>
</feature>
<dbReference type="PANTHER" id="PTHR46825">
    <property type="entry name" value="D-ALANYL-D-ALANINE-CARBOXYPEPTIDASE/ENDOPEPTIDASE AMPH"/>
    <property type="match status" value="1"/>
</dbReference>
<feature type="chain" id="PRO_5047123508" evidence="3">
    <location>
        <begin position="27"/>
        <end position="370"/>
    </location>
</feature>
<feature type="signal peptide" evidence="3">
    <location>
        <begin position="1"/>
        <end position="26"/>
    </location>
</feature>